<dbReference type="InterPro" id="IPR036452">
    <property type="entry name" value="Ribo_hydro-like"/>
</dbReference>
<dbReference type="PROSITE" id="PS01247">
    <property type="entry name" value="IUNH"/>
    <property type="match status" value="1"/>
</dbReference>
<comment type="caution">
    <text evidence="4">The sequence shown here is derived from an EMBL/GenBank/DDBJ whole genome shotgun (WGS) entry which is preliminary data.</text>
</comment>
<organism evidence="4 5">
    <name type="scientific">Pseudovibrio ascidiaceicola</name>
    <dbReference type="NCBI Taxonomy" id="285279"/>
    <lineage>
        <taxon>Bacteria</taxon>
        <taxon>Pseudomonadati</taxon>
        <taxon>Pseudomonadota</taxon>
        <taxon>Alphaproteobacteria</taxon>
        <taxon>Hyphomicrobiales</taxon>
        <taxon>Stappiaceae</taxon>
        <taxon>Pseudovibrio</taxon>
    </lineage>
</organism>
<dbReference type="InterPro" id="IPR001910">
    <property type="entry name" value="Inosine/uridine_hydrolase_dom"/>
</dbReference>
<evidence type="ECO:0000259" key="3">
    <source>
        <dbReference type="Pfam" id="PF01156"/>
    </source>
</evidence>
<feature type="domain" description="Inosine/uridine-preferring nucleoside hydrolase" evidence="3">
    <location>
        <begin position="4"/>
        <end position="301"/>
    </location>
</feature>
<dbReference type="InterPro" id="IPR015910">
    <property type="entry name" value="I/U_nuclsd_hydro_CS"/>
</dbReference>
<evidence type="ECO:0000313" key="5">
    <source>
        <dbReference type="Proteomes" id="UP000199598"/>
    </source>
</evidence>
<name>A0A1I4FHV8_9HYPH</name>
<reference evidence="4 5" key="1">
    <citation type="submission" date="2016-10" db="EMBL/GenBank/DDBJ databases">
        <authorList>
            <person name="Varghese N."/>
            <person name="Submissions S."/>
        </authorList>
    </citation>
    <scope>NUCLEOTIDE SEQUENCE [LARGE SCALE GENOMIC DNA]</scope>
    <source>
        <strain evidence="4 5">DSM 16392</strain>
    </source>
</reference>
<protein>
    <submittedName>
        <fullName evidence="4">Purine nucleosidase</fullName>
    </submittedName>
</protein>
<dbReference type="RefSeq" id="WP_093523921.1">
    <property type="nucleotide sequence ID" value="NZ_FOSK01000019.1"/>
</dbReference>
<dbReference type="SUPFAM" id="SSF53590">
    <property type="entry name" value="Nucleoside hydrolase"/>
    <property type="match status" value="1"/>
</dbReference>
<dbReference type="EMBL" id="FOSK01000019">
    <property type="protein sequence ID" value="SFL17502.1"/>
    <property type="molecule type" value="Genomic_DNA"/>
</dbReference>
<keyword evidence="1" id="KW-0378">Hydrolase</keyword>
<evidence type="ECO:0000313" key="4">
    <source>
        <dbReference type="EMBL" id="SFL17502.1"/>
    </source>
</evidence>
<dbReference type="Proteomes" id="UP000199598">
    <property type="component" value="Unassembled WGS sequence"/>
</dbReference>
<dbReference type="Gene3D" id="3.90.245.10">
    <property type="entry name" value="Ribonucleoside hydrolase-like"/>
    <property type="match status" value="1"/>
</dbReference>
<keyword evidence="5" id="KW-1185">Reference proteome</keyword>
<sequence length="308" mass="32820">MDKLWIDTDTASDDAVALMIVMSLVPERIAGISTVAGNVPVHLSSRNASYTARLCEFETVIHEGAASPLLRPLKTAQYIHGEDGMGDIGLDLGTPNLSGVPAAVALVEAARMNKGELEVVTLGPLTNIALALKLDPDFAGNIAKLTIMGGTGDCYGNVTPVSEYNIWADPEAADIVFRSPIPKVMIGWDISRKYASVSDQEAEELLALDTAKARVAVHSQKVLRAFCASTSGVNGFDLPDPIALAAAINPYVITEAKPYAVSVVCQDGSARGLTILNDRHCQDTPKTTRVAQTANRTVFWQMLTEALK</sequence>
<evidence type="ECO:0000256" key="1">
    <source>
        <dbReference type="ARBA" id="ARBA00022801"/>
    </source>
</evidence>
<dbReference type="PANTHER" id="PTHR12304:SF58">
    <property type="entry name" value="INOSINE_URIDINE-PREFERRING NUCLEOSIDE HYDROLASE DOMAIN-CONTAINING PROTEIN"/>
    <property type="match status" value="1"/>
</dbReference>
<gene>
    <name evidence="4" type="ORF">SAMN04488518_11959</name>
</gene>
<dbReference type="PANTHER" id="PTHR12304">
    <property type="entry name" value="INOSINE-URIDINE PREFERRING NUCLEOSIDE HYDROLASE"/>
    <property type="match status" value="1"/>
</dbReference>
<keyword evidence="2" id="KW-0326">Glycosidase</keyword>
<proteinExistence type="predicted"/>
<dbReference type="Pfam" id="PF01156">
    <property type="entry name" value="IU_nuc_hydro"/>
    <property type="match status" value="1"/>
</dbReference>
<dbReference type="InterPro" id="IPR023186">
    <property type="entry name" value="IUNH"/>
</dbReference>
<accession>A0A1I4FHV8</accession>
<evidence type="ECO:0000256" key="2">
    <source>
        <dbReference type="ARBA" id="ARBA00023295"/>
    </source>
</evidence>